<keyword evidence="7" id="KW-0482">Metalloprotease</keyword>
<evidence type="ECO:0000256" key="8">
    <source>
        <dbReference type="RuleBase" id="RU004447"/>
    </source>
</evidence>
<feature type="domain" description="Peptidase M16 C-terminal" evidence="11">
    <location>
        <begin position="262"/>
        <end position="433"/>
    </location>
</feature>
<dbReference type="GO" id="GO:0006508">
    <property type="term" value="P:proteolysis"/>
    <property type="evidence" value="ECO:0007669"/>
    <property type="project" value="UniProtKB-KW"/>
</dbReference>
<evidence type="ECO:0000256" key="6">
    <source>
        <dbReference type="ARBA" id="ARBA00022833"/>
    </source>
</evidence>
<name>A0A2S5A5Y6_9SPHI</name>
<evidence type="ECO:0000256" key="5">
    <source>
        <dbReference type="ARBA" id="ARBA00022801"/>
    </source>
</evidence>
<dbReference type="Gene3D" id="3.30.830.10">
    <property type="entry name" value="Metalloenzyme, LuxS/M16 peptidase-like"/>
    <property type="match status" value="4"/>
</dbReference>
<dbReference type="PROSITE" id="PS00143">
    <property type="entry name" value="INSULINASE"/>
    <property type="match status" value="1"/>
</dbReference>
<organism evidence="12 13">
    <name type="scientific">Solitalea longa</name>
    <dbReference type="NCBI Taxonomy" id="2079460"/>
    <lineage>
        <taxon>Bacteria</taxon>
        <taxon>Pseudomonadati</taxon>
        <taxon>Bacteroidota</taxon>
        <taxon>Sphingobacteriia</taxon>
        <taxon>Sphingobacteriales</taxon>
        <taxon>Sphingobacteriaceae</taxon>
        <taxon>Solitalea</taxon>
    </lineage>
</organism>
<dbReference type="GO" id="GO:0046872">
    <property type="term" value="F:metal ion binding"/>
    <property type="evidence" value="ECO:0007669"/>
    <property type="project" value="UniProtKB-KW"/>
</dbReference>
<evidence type="ECO:0000256" key="4">
    <source>
        <dbReference type="ARBA" id="ARBA00022723"/>
    </source>
</evidence>
<dbReference type="GO" id="GO:0004222">
    <property type="term" value="F:metalloendopeptidase activity"/>
    <property type="evidence" value="ECO:0007669"/>
    <property type="project" value="InterPro"/>
</dbReference>
<evidence type="ECO:0000256" key="9">
    <source>
        <dbReference type="SAM" id="SignalP"/>
    </source>
</evidence>
<evidence type="ECO:0000256" key="3">
    <source>
        <dbReference type="ARBA" id="ARBA00022670"/>
    </source>
</evidence>
<comment type="caution">
    <text evidence="12">The sequence shown here is derived from an EMBL/GenBank/DDBJ whole genome shotgun (WGS) entry which is preliminary data.</text>
</comment>
<feature type="domain" description="Peptidase M16 N-terminal" evidence="10">
    <location>
        <begin position="59"/>
        <end position="133"/>
    </location>
</feature>
<dbReference type="InterPro" id="IPR011765">
    <property type="entry name" value="Pept_M16_N"/>
</dbReference>
<comment type="cofactor">
    <cofactor evidence="1">
        <name>Zn(2+)</name>
        <dbReference type="ChEBI" id="CHEBI:29105"/>
    </cofactor>
</comment>
<proteinExistence type="inferred from homology"/>
<dbReference type="OrthoDB" id="9811314at2"/>
<keyword evidence="6" id="KW-0862">Zinc</keyword>
<feature type="signal peptide" evidence="9">
    <location>
        <begin position="1"/>
        <end position="19"/>
    </location>
</feature>
<dbReference type="Proteomes" id="UP000236893">
    <property type="component" value="Unassembled WGS sequence"/>
</dbReference>
<dbReference type="EMBL" id="PQVF01000003">
    <property type="protein sequence ID" value="POY37955.1"/>
    <property type="molecule type" value="Genomic_DNA"/>
</dbReference>
<keyword evidence="9" id="KW-0732">Signal</keyword>
<keyword evidence="5" id="KW-0378">Hydrolase</keyword>
<keyword evidence="3" id="KW-0645">Protease</keyword>
<dbReference type="InterPro" id="IPR001431">
    <property type="entry name" value="Pept_M16_Zn_BS"/>
</dbReference>
<evidence type="ECO:0000313" key="13">
    <source>
        <dbReference type="Proteomes" id="UP000236893"/>
    </source>
</evidence>
<reference evidence="12 13" key="1">
    <citation type="submission" date="2018-01" db="EMBL/GenBank/DDBJ databases">
        <authorList>
            <person name="Gaut B.S."/>
            <person name="Morton B.R."/>
            <person name="Clegg M.T."/>
            <person name="Duvall M.R."/>
        </authorList>
    </citation>
    <scope>NUCLEOTIDE SEQUENCE [LARGE SCALE GENOMIC DNA]</scope>
    <source>
        <strain evidence="12 13">HR-AV</strain>
    </source>
</reference>
<dbReference type="InterPro" id="IPR011249">
    <property type="entry name" value="Metalloenz_LuxS/M16"/>
</dbReference>
<dbReference type="PANTHER" id="PTHR43690">
    <property type="entry name" value="NARDILYSIN"/>
    <property type="match status" value="1"/>
</dbReference>
<dbReference type="InterPro" id="IPR050626">
    <property type="entry name" value="Peptidase_M16"/>
</dbReference>
<dbReference type="Pfam" id="PF05193">
    <property type="entry name" value="Peptidase_M16_C"/>
    <property type="match status" value="2"/>
</dbReference>
<evidence type="ECO:0000256" key="7">
    <source>
        <dbReference type="ARBA" id="ARBA00023049"/>
    </source>
</evidence>
<dbReference type="Pfam" id="PF00675">
    <property type="entry name" value="Peptidase_M16"/>
    <property type="match status" value="1"/>
</dbReference>
<evidence type="ECO:0000256" key="1">
    <source>
        <dbReference type="ARBA" id="ARBA00001947"/>
    </source>
</evidence>
<evidence type="ECO:0000259" key="11">
    <source>
        <dbReference type="Pfam" id="PF05193"/>
    </source>
</evidence>
<dbReference type="AlphaFoldDB" id="A0A2S5A5Y6"/>
<evidence type="ECO:0000256" key="2">
    <source>
        <dbReference type="ARBA" id="ARBA00007261"/>
    </source>
</evidence>
<dbReference type="PANTHER" id="PTHR43690:SF17">
    <property type="entry name" value="PROTEIN YHJJ"/>
    <property type="match status" value="1"/>
</dbReference>
<protein>
    <submittedName>
        <fullName evidence="12">Peptidase M16</fullName>
    </submittedName>
</protein>
<keyword evidence="13" id="KW-1185">Reference proteome</keyword>
<sequence>MKFRALLLMAALAFSFQFAYSQSKYEWKQASSAGYSYKYVTNDPMQTRFYTLKNGLSVMLSVNHKEPSITTKIAVRAGSNSDPKDHTGLAHYLEHLLFKGTDKYGTLNWAKEKPLIDSIENLYETYNSTTDVEKRKEIYKQIDKVSGEASKFSIANEYDKLMSAMGAQGTNAHTAVEETVYEEQIPSNALDKFLTVQAERFRYPVFRIFHTELEAVYEEKNRGLDNDGRKMYEAMQYYVFPTHNYGQQSTIGTIEHLKNPSLKAIRKFYNQYYVPNNMAIIMSGDFNPDEVVKKIDEHFAYMQNKPVENYTAAPEAPISAPIVKDIYGPSAENMRVCYRTPAEGSHDALILDLIANVLNNGKAGLMDLNLNKQQKMQSAGAGMVQYKDYGIFVLTGSPKQGQSLEEVKDLLLSQIALLKNGDFDESLIQATIANAKLAELQGLEGNDNRAAALMSTYIQNKGDGWDKSVSWLSDQSKITKQEVVEFAKKFFVENYVVLYKRKGEDKNTLKVEKPPITPVETNAGKESEFVAKINSMTEAPIQPQWVDFSKDVKKSKIGKADVLYTQNADNQLFRLYYKFDMGSWNNKLLPLAFSYLSFLGTDKYTAEQISKEYYKIACSFGMSAGTEESTVSISGLQENFDKAVSLFEHILVNCKANDAALAALKGRIMKSRGDAKLSKDAIMKGLNSYALFGSKNPFNYTLSDQEIANITAQQLVDLLHDVMNYKHTVIYYGPQALPKFTAELTALHKLPSSFKTNTAAVSFNRTSQTANQVLFANYEMVQSEVQWLRSTSKFNIQKQPTVDLFNSYFGGGMGSIVFQTIRESKALAYSTYAVYGIPAKKEDPYTIKAYVGCQADKMNEALKGMNELLTTLPQVSQNFEAAKLSEKKAIETERITQDGVIFSYLSALKMGITEDPRKKKYEELGKIALSDITKFHQEELANKAYTYCVVASDKRVNLDDLKKVGEVKTLTLEEIFGY</sequence>
<comment type="similarity">
    <text evidence="2 8">Belongs to the peptidase M16 family.</text>
</comment>
<feature type="chain" id="PRO_5015577608" evidence="9">
    <location>
        <begin position="20"/>
        <end position="978"/>
    </location>
</feature>
<keyword evidence="4" id="KW-0479">Metal-binding</keyword>
<accession>A0A2S5A5Y6</accession>
<evidence type="ECO:0000313" key="12">
    <source>
        <dbReference type="EMBL" id="POY37955.1"/>
    </source>
</evidence>
<dbReference type="InterPro" id="IPR007863">
    <property type="entry name" value="Peptidase_M16_C"/>
</dbReference>
<dbReference type="RefSeq" id="WP_103788086.1">
    <property type="nucleotide sequence ID" value="NZ_PQVF01000003.1"/>
</dbReference>
<evidence type="ECO:0000259" key="10">
    <source>
        <dbReference type="Pfam" id="PF00675"/>
    </source>
</evidence>
<dbReference type="SUPFAM" id="SSF63411">
    <property type="entry name" value="LuxS/MPP-like metallohydrolase"/>
    <property type="match status" value="4"/>
</dbReference>
<feature type="domain" description="Peptidase M16 C-terminal" evidence="11">
    <location>
        <begin position="782"/>
        <end position="871"/>
    </location>
</feature>
<gene>
    <name evidence="12" type="ORF">C3K47_05375</name>
</gene>